<keyword evidence="1" id="KW-0175">Coiled coil</keyword>
<reference evidence="2" key="1">
    <citation type="submission" date="2020-03" db="EMBL/GenBank/DDBJ databases">
        <title>The deep terrestrial virosphere.</title>
        <authorList>
            <person name="Holmfeldt K."/>
            <person name="Nilsson E."/>
            <person name="Simone D."/>
            <person name="Lopez-Fernandez M."/>
            <person name="Wu X."/>
            <person name="de Brujin I."/>
            <person name="Lundin D."/>
            <person name="Andersson A."/>
            <person name="Bertilsson S."/>
            <person name="Dopson M."/>
        </authorList>
    </citation>
    <scope>NUCLEOTIDE SEQUENCE</scope>
    <source>
        <strain evidence="2">TM448B01923</strain>
    </source>
</reference>
<sequence>MAPRSPKAGSKAKESIELRKGFFHSLPVTLTADELVERRQQLLAKMDEIDDLKAGLAAFQKDVKDEVSGLEKELRVLRNVLKSGKEVRKVECYERVDWERGLIETFRVDFDELVLELGHRKIKPEERQTDLESAAGEEGEV</sequence>
<feature type="coiled-coil region" evidence="1">
    <location>
        <begin position="32"/>
        <end position="80"/>
    </location>
</feature>
<dbReference type="EMBL" id="MT144843">
    <property type="protein sequence ID" value="QJI00327.1"/>
    <property type="molecule type" value="Genomic_DNA"/>
</dbReference>
<proteinExistence type="predicted"/>
<evidence type="ECO:0000256" key="1">
    <source>
        <dbReference type="SAM" id="Coils"/>
    </source>
</evidence>
<accession>A0A6M3XR94</accession>
<protein>
    <submittedName>
        <fullName evidence="2">Uncharacterized protein</fullName>
    </submittedName>
</protein>
<name>A0A6M3XR94_9ZZZZ</name>
<dbReference type="AlphaFoldDB" id="A0A6M3XR94"/>
<evidence type="ECO:0000313" key="2">
    <source>
        <dbReference type="EMBL" id="QJI00327.1"/>
    </source>
</evidence>
<gene>
    <name evidence="2" type="ORF">TM448B01923_0015</name>
</gene>
<organism evidence="2">
    <name type="scientific">viral metagenome</name>
    <dbReference type="NCBI Taxonomy" id="1070528"/>
    <lineage>
        <taxon>unclassified sequences</taxon>
        <taxon>metagenomes</taxon>
        <taxon>organismal metagenomes</taxon>
    </lineage>
</organism>